<keyword evidence="4 10" id="KW-0732">Signal</keyword>
<feature type="region of interest" description="Disordered" evidence="8">
    <location>
        <begin position="186"/>
        <end position="211"/>
    </location>
</feature>
<name>E4ZGE0_LEPMJ</name>
<keyword evidence="13" id="KW-1185">Reference proteome</keyword>
<sequence length="273" mass="28910">MRSSLVSLFAVLPAWVSAQTHGEGEEGSSMGPVAFMWPNDRVWDAAHDNTAPCGSTAGPSNRTIFPLSQGSVALSIADDAWHVAFRLAVSDNPTIQADFNDQVVENITDIDPGHQCYKIEALEGIQAGTNATIQLEYWADYEGENNGRNQSFFACADIIFVETQKFNLQVPCFNVTSDDFAAPTPSLTTAPTNTGLSATDSPTAGQSSGDDGLSTGAKAGIAVGAVLGGLALFGALGFFFWRRGRNAGLQGKDQYELRAKNLTTPEGERPAAV</sequence>
<dbReference type="STRING" id="985895.E4ZGE0"/>
<evidence type="ECO:0000256" key="5">
    <source>
        <dbReference type="ARBA" id="ARBA00023136"/>
    </source>
</evidence>
<keyword evidence="9" id="KW-0812">Transmembrane</keyword>
<evidence type="ECO:0000256" key="2">
    <source>
        <dbReference type="ARBA" id="ARBA00022475"/>
    </source>
</evidence>
<feature type="transmembrane region" description="Helical" evidence="9">
    <location>
        <begin position="219"/>
        <end position="241"/>
    </location>
</feature>
<dbReference type="CDD" id="cd21176">
    <property type="entry name" value="LPMO_auxiliary-like"/>
    <property type="match status" value="1"/>
</dbReference>
<reference evidence="13" key="1">
    <citation type="journal article" date="2011" name="Nat. Commun.">
        <title>Effector diversification within compartments of the Leptosphaeria maculans genome affected by Repeat-Induced Point mutations.</title>
        <authorList>
            <person name="Rouxel T."/>
            <person name="Grandaubert J."/>
            <person name="Hane J.K."/>
            <person name="Hoede C."/>
            <person name="van de Wouw A.P."/>
            <person name="Couloux A."/>
            <person name="Dominguez V."/>
            <person name="Anthouard V."/>
            <person name="Bally P."/>
            <person name="Bourras S."/>
            <person name="Cozijnsen A.J."/>
            <person name="Ciuffetti L.M."/>
            <person name="Degrave A."/>
            <person name="Dilmaghani A."/>
            <person name="Duret L."/>
            <person name="Fudal I."/>
            <person name="Goodwin S.B."/>
            <person name="Gout L."/>
            <person name="Glaser N."/>
            <person name="Linglin J."/>
            <person name="Kema G.H.J."/>
            <person name="Lapalu N."/>
            <person name="Lawrence C.B."/>
            <person name="May K."/>
            <person name="Meyer M."/>
            <person name="Ollivier B."/>
            <person name="Poulain J."/>
            <person name="Schoch C.L."/>
            <person name="Simon A."/>
            <person name="Spatafora J.W."/>
            <person name="Stachowiak A."/>
            <person name="Turgeon B.G."/>
            <person name="Tyler B.M."/>
            <person name="Vincent D."/>
            <person name="Weissenbach J."/>
            <person name="Amselem J."/>
            <person name="Quesneville H."/>
            <person name="Oliver R.P."/>
            <person name="Wincker P."/>
            <person name="Balesdent M.-H."/>
            <person name="Howlett B.J."/>
        </authorList>
    </citation>
    <scope>NUCLEOTIDE SEQUENCE [LARGE SCALE GENOMIC DNA]</scope>
    <source>
        <strain evidence="13">JN3 / isolate v23.1.3 / race Av1-4-5-6-7-8</strain>
    </source>
</reference>
<dbReference type="EMBL" id="FP929064">
    <property type="protein sequence ID" value="CBX90360.1"/>
    <property type="molecule type" value="Genomic_DNA"/>
</dbReference>
<proteinExistence type="predicted"/>
<evidence type="ECO:0000256" key="6">
    <source>
        <dbReference type="ARBA" id="ARBA00023180"/>
    </source>
</evidence>
<organism evidence="12 13">
    <name type="scientific">Leptosphaeria maculans (strain JN3 / isolate v23.1.3 / race Av1-4-5-6-7-8)</name>
    <name type="common">Blackleg fungus</name>
    <name type="synonym">Phoma lingam</name>
    <dbReference type="NCBI Taxonomy" id="985895"/>
    <lineage>
        <taxon>Eukaryota</taxon>
        <taxon>Fungi</taxon>
        <taxon>Dikarya</taxon>
        <taxon>Ascomycota</taxon>
        <taxon>Pezizomycotina</taxon>
        <taxon>Dothideomycetes</taxon>
        <taxon>Pleosporomycetidae</taxon>
        <taxon>Pleosporales</taxon>
        <taxon>Pleosporineae</taxon>
        <taxon>Leptosphaeriaceae</taxon>
        <taxon>Plenodomus</taxon>
        <taxon>Plenodomus lingam/Leptosphaeria maculans species complex</taxon>
    </lineage>
</organism>
<keyword evidence="6" id="KW-0325">Glycoprotein</keyword>
<dbReference type="GO" id="GO:0098552">
    <property type="term" value="C:side of membrane"/>
    <property type="evidence" value="ECO:0007669"/>
    <property type="project" value="UniProtKB-KW"/>
</dbReference>
<keyword evidence="7" id="KW-0449">Lipoprotein</keyword>
<dbReference type="Pfam" id="PF20238">
    <property type="entry name" value="BIM1-like_dom"/>
    <property type="match status" value="1"/>
</dbReference>
<evidence type="ECO:0000256" key="7">
    <source>
        <dbReference type="ARBA" id="ARBA00023288"/>
    </source>
</evidence>
<dbReference type="InterPro" id="IPR046530">
    <property type="entry name" value="BIM1-like_dom"/>
</dbReference>
<evidence type="ECO:0000256" key="1">
    <source>
        <dbReference type="ARBA" id="ARBA00004609"/>
    </source>
</evidence>
<dbReference type="HOGENOM" id="CLU_067864_1_0_1"/>
<gene>
    <name evidence="12" type="ORF">LEMA_P064860.1</name>
</gene>
<feature type="compositionally biased region" description="Polar residues" evidence="8">
    <location>
        <begin position="195"/>
        <end position="209"/>
    </location>
</feature>
<keyword evidence="5 9" id="KW-0472">Membrane</keyword>
<evidence type="ECO:0000313" key="13">
    <source>
        <dbReference type="Proteomes" id="UP000002668"/>
    </source>
</evidence>
<feature type="domain" description="Copper acquisition factor BIM1-like" evidence="11">
    <location>
        <begin position="30"/>
        <end position="176"/>
    </location>
</feature>
<keyword evidence="2" id="KW-1003">Cell membrane</keyword>
<evidence type="ECO:0000256" key="10">
    <source>
        <dbReference type="SAM" id="SignalP"/>
    </source>
</evidence>
<dbReference type="Proteomes" id="UP000002668">
    <property type="component" value="Genome"/>
</dbReference>
<evidence type="ECO:0000313" key="12">
    <source>
        <dbReference type="EMBL" id="CBX90360.1"/>
    </source>
</evidence>
<dbReference type="VEuPathDB" id="FungiDB:LEMA_P064860.1"/>
<dbReference type="OrthoDB" id="2587363at2759"/>
<evidence type="ECO:0000256" key="9">
    <source>
        <dbReference type="SAM" id="Phobius"/>
    </source>
</evidence>
<dbReference type="OMA" id="DNIAPCG"/>
<keyword evidence="3" id="KW-0336">GPI-anchor</keyword>
<evidence type="ECO:0000259" key="11">
    <source>
        <dbReference type="Pfam" id="PF20238"/>
    </source>
</evidence>
<dbReference type="eggNOG" id="ENOG502S3DR">
    <property type="taxonomic scope" value="Eukaryota"/>
</dbReference>
<evidence type="ECO:0000256" key="8">
    <source>
        <dbReference type="SAM" id="MobiDB-lite"/>
    </source>
</evidence>
<protein>
    <recommendedName>
        <fullName evidence="11">Copper acquisition factor BIM1-like domain-containing protein</fullName>
    </recommendedName>
</protein>
<keyword evidence="9" id="KW-1133">Transmembrane helix</keyword>
<dbReference type="PANTHER" id="PTHR34992:SF5">
    <property type="entry name" value="ANCHORED PROTEIN, PUTATIVE (AFU_ORTHOLOGUE AFUA_6G02800)-RELATED"/>
    <property type="match status" value="1"/>
</dbReference>
<dbReference type="GO" id="GO:0005886">
    <property type="term" value="C:plasma membrane"/>
    <property type="evidence" value="ECO:0007669"/>
    <property type="project" value="UniProtKB-SubCell"/>
</dbReference>
<evidence type="ECO:0000256" key="4">
    <source>
        <dbReference type="ARBA" id="ARBA00022729"/>
    </source>
</evidence>
<dbReference type="InterPro" id="IPR046936">
    <property type="entry name" value="BIM1-like"/>
</dbReference>
<dbReference type="AlphaFoldDB" id="E4ZGE0"/>
<comment type="subcellular location">
    <subcellularLocation>
        <location evidence="1">Cell membrane</location>
        <topology evidence="1">Lipid-anchor</topology>
        <topology evidence="1">GPI-anchor</topology>
    </subcellularLocation>
</comment>
<dbReference type="InParanoid" id="E4ZGE0"/>
<feature type="chain" id="PRO_5003191840" description="Copper acquisition factor BIM1-like domain-containing protein" evidence="10">
    <location>
        <begin position="19"/>
        <end position="273"/>
    </location>
</feature>
<dbReference type="PANTHER" id="PTHR34992">
    <property type="entry name" value="HYPHAL ANASTAMOSIS-7 PROTEIN"/>
    <property type="match status" value="1"/>
</dbReference>
<evidence type="ECO:0000256" key="3">
    <source>
        <dbReference type="ARBA" id="ARBA00022622"/>
    </source>
</evidence>
<feature type="signal peptide" evidence="10">
    <location>
        <begin position="1"/>
        <end position="18"/>
    </location>
</feature>
<accession>E4ZGE0</accession>